<gene>
    <name evidence="4" type="ORF">FIV42_18260</name>
</gene>
<keyword evidence="4" id="KW-0067">ATP-binding</keyword>
<dbReference type="Gene3D" id="3.40.50.300">
    <property type="entry name" value="P-loop containing nucleotide triphosphate hydrolases"/>
    <property type="match status" value="1"/>
</dbReference>
<feature type="region of interest" description="Disordered" evidence="1">
    <location>
        <begin position="887"/>
        <end position="913"/>
    </location>
</feature>
<dbReference type="GO" id="GO:0005524">
    <property type="term" value="F:ATP binding"/>
    <property type="evidence" value="ECO:0007669"/>
    <property type="project" value="InterPro"/>
</dbReference>
<dbReference type="GO" id="GO:0004386">
    <property type="term" value="F:helicase activity"/>
    <property type="evidence" value="ECO:0007669"/>
    <property type="project" value="UniProtKB-KW"/>
</dbReference>
<keyword evidence="4" id="KW-0347">Helicase</keyword>
<dbReference type="GO" id="GO:0003676">
    <property type="term" value="F:nucleic acid binding"/>
    <property type="evidence" value="ECO:0007669"/>
    <property type="project" value="InterPro"/>
</dbReference>
<dbReference type="OrthoDB" id="5478741at2"/>
<organism evidence="4 5">
    <name type="scientific">Persicimonas caeni</name>
    <dbReference type="NCBI Taxonomy" id="2292766"/>
    <lineage>
        <taxon>Bacteria</taxon>
        <taxon>Deltaproteobacteria</taxon>
        <taxon>Bradymonadales</taxon>
        <taxon>Bradymonadaceae</taxon>
        <taxon>Persicimonas</taxon>
    </lineage>
</organism>
<keyword evidence="4" id="KW-0378">Hydrolase</keyword>
<accession>A0A5B8Y8A6</accession>
<dbReference type="Proteomes" id="UP000315995">
    <property type="component" value="Chromosome"/>
</dbReference>
<dbReference type="InterPro" id="IPR011545">
    <property type="entry name" value="DEAD/DEAH_box_helicase_dom"/>
</dbReference>
<evidence type="ECO:0000256" key="1">
    <source>
        <dbReference type="SAM" id="MobiDB-lite"/>
    </source>
</evidence>
<feature type="region of interest" description="Disordered" evidence="1">
    <location>
        <begin position="628"/>
        <end position="647"/>
    </location>
</feature>
<dbReference type="SUPFAM" id="SSF52540">
    <property type="entry name" value="P-loop containing nucleoside triphosphate hydrolases"/>
    <property type="match status" value="1"/>
</dbReference>
<keyword evidence="2" id="KW-0472">Membrane</keyword>
<dbReference type="InterPro" id="IPR027417">
    <property type="entry name" value="P-loop_NTPase"/>
</dbReference>
<keyword evidence="2" id="KW-1133">Transmembrane helix</keyword>
<keyword evidence="2" id="KW-0812">Transmembrane</keyword>
<protein>
    <submittedName>
        <fullName evidence="4">DEAD/DEAH box helicase</fullName>
    </submittedName>
</protein>
<dbReference type="EMBL" id="CP041186">
    <property type="protein sequence ID" value="QDG52609.1"/>
    <property type="molecule type" value="Genomic_DNA"/>
</dbReference>
<keyword evidence="4" id="KW-0547">Nucleotide-binding</keyword>
<feature type="compositionally biased region" description="Basic and acidic residues" evidence="1">
    <location>
        <begin position="1017"/>
        <end position="1027"/>
    </location>
</feature>
<feature type="transmembrane region" description="Helical" evidence="2">
    <location>
        <begin position="131"/>
        <end position="155"/>
    </location>
</feature>
<evidence type="ECO:0000313" key="4">
    <source>
        <dbReference type="EMBL" id="QDG52609.1"/>
    </source>
</evidence>
<feature type="transmembrane region" description="Helical" evidence="2">
    <location>
        <begin position="196"/>
        <end position="215"/>
    </location>
</feature>
<keyword evidence="5" id="KW-1185">Reference proteome</keyword>
<feature type="region of interest" description="Disordered" evidence="1">
    <location>
        <begin position="1014"/>
        <end position="1034"/>
    </location>
</feature>
<feature type="compositionally biased region" description="Basic and acidic residues" evidence="1">
    <location>
        <begin position="637"/>
        <end position="646"/>
    </location>
</feature>
<accession>A0A4Y6PWU6</accession>
<name>A0A4Y6PWU6_PERCE</name>
<evidence type="ECO:0000313" key="5">
    <source>
        <dbReference type="Proteomes" id="UP000315995"/>
    </source>
</evidence>
<dbReference type="Pfam" id="PF00270">
    <property type="entry name" value="DEAD"/>
    <property type="match status" value="1"/>
</dbReference>
<feature type="compositionally biased region" description="Basic and acidic residues" evidence="1">
    <location>
        <begin position="897"/>
        <end position="910"/>
    </location>
</feature>
<sequence>MNDIGYFEMIVRLIEMLIDQMWQFTAGVFDLARHIGPLGSGMIVVGVCSVAMGVAWAMQRRLNKKLEKDPKESVSMLGQEVAFSLPAVALFIVMLPFLIIRWVVGAAGKFIMSLVSSSDDKAKGEEEEEEISVVVATIGPSFMWAGLIVAGLYVFGRVSEPLLRYQFDLSDGYPAWQYLIMGDRPELEWYLPLERFPYLGALVATGLWMTIWWWAGRIVRIVLGSELGSNLAEKIENRQVLKSWRTWFGSRMLFEPDTSYRAWAKWLPVAAVPFLIWSWGTLSTEPYRMGSSMFAVSLVLWLSWVIHVNLIGHWHMVEDEAEPEPEPEAPEGRDWSNVLEDLQVRLQVEEPFAFDAPRVVEPLEPASRAPKHGLISPLLGEVLPDEAGLTHMQQAVLETLSHQAYVHVDPPTVAGELELGRTGGAGIEDESGLRHRNQVVLAPDGSGKTTLAMLAACNHVLVHTRATLVVTRDEASAERFCSMLRSTLEPSTLRWTVRVRQAGSTLVNDLSQGIIPDVIVTSLRQLVVGILNEPRTYAPFLKNLGLIVVDDVESFCGPVEIHMQLAFRRLTLRVRELLGTRQLGEESAPVTLLLGVDSMHDTPTWAKTLCGIDAVTRVFEYGRARRSVPRAGSPASKADETAKSEAGHLGLDSGGLAALTDAEPGRYHLFYQLSDFVSESGESLSVHDLIESCERLGIPWHYRTCGDAHRRKGRQNLKLEQEPQHDVSSPLDAGVVFLAGHVSTVRREIDHLLHAGVRFQPDGQTSGQQDAANDRPVPIAFVSVVDPDERMALTELNPNSSLADVVETLPRPVVRAPFGRAVEAHLSADLVDTWMEVADILDVFGNTTVHTLGRLADSGLLVHESRTDLDAEENDYEKNMYVRVPAKAVASEEGEEDRGRTDRGRSDRSEGVLLPPKVSQVERPSGATVAIRDRTNLTIVEVTDRISARHVYYPGRIFETAQGRYVVVGAAADAAKQADGGAVSENDILVEPFLNDDVSSPRRRSWFRPLRASEALPGERQEGRDGSVEGAASEGHDAEPVFIGDYPVSVSLGPVECRTRHLATFRLDPHNFAVRQKLLYTASQAAHTVSDTMSMSGKNTVSDTMSAGAKNAVSDTVRTVALGIIANPHLDIVADAACPKLELRDARLIAAAMRAVLPSMYRGSDVDIQVALHIAADNPDTEYVLGSDDGFYLYDPHLGGNGAAQAIHRDGVELLLRLCRVYLERVLYHDRLRARYDYWANEDELVGRRRRTDKGPQDSERERDQQARKRALTWLDSRLRPEGSVTGGKRRGSFGVGSEEGEGDVFDIGRCWYSEDGTVTDLIWTKHRWMLDDGTEAMCDVGIGRKTAAKARTYTAEPDAGEEAFAEHLAWVSKQLDNPAFELDDQTIWGRPAMVWSLEAGDEIPSGSDANLLRDEAVIAYQKLALAVACDNYAALGPLADLLAQESDADLTTPEGRLTLTRFVTDFVQGIPFASKRQPHAFEGPIRTLLYRLGNQESQTLLLALLLKHAGVDSGLFWHPETGRMMTAAALPKASTVETGEQMLTWRERFGRDDRRLIWGELEPQPGSGGQYPRVYLPIATDKHEEIAGALVEKPEQWVFLPLAAAWLRLGIEQTEIPGGE</sequence>
<feature type="transmembrane region" description="Helical" evidence="2">
    <location>
        <begin position="38"/>
        <end position="58"/>
    </location>
</feature>
<evidence type="ECO:0000259" key="3">
    <source>
        <dbReference type="Pfam" id="PF00270"/>
    </source>
</evidence>
<evidence type="ECO:0000256" key="2">
    <source>
        <dbReference type="SAM" id="Phobius"/>
    </source>
</evidence>
<feature type="transmembrane region" description="Helical" evidence="2">
    <location>
        <begin position="81"/>
        <end position="104"/>
    </location>
</feature>
<reference evidence="4 5" key="1">
    <citation type="submission" date="2019-06" db="EMBL/GenBank/DDBJ databases">
        <title>Persicimonas caeni gen. nov., sp. nov., a predatory bacterium isolated from solar saltern.</title>
        <authorList>
            <person name="Wang S."/>
        </authorList>
    </citation>
    <scope>NUCLEOTIDE SEQUENCE [LARGE SCALE GENOMIC DNA]</scope>
    <source>
        <strain evidence="4 5">YN101</strain>
    </source>
</reference>
<dbReference type="RefSeq" id="WP_141199074.1">
    <property type="nucleotide sequence ID" value="NZ_CP041186.1"/>
</dbReference>
<feature type="domain" description="DEAD/DEAH-box helicase" evidence="3">
    <location>
        <begin position="433"/>
        <end position="560"/>
    </location>
</feature>
<proteinExistence type="predicted"/>